<evidence type="ECO:0000259" key="1">
    <source>
        <dbReference type="Pfam" id="PF03478"/>
    </source>
</evidence>
<dbReference type="EMBL" id="JBBPBK010000007">
    <property type="protein sequence ID" value="KAK9282371.1"/>
    <property type="molecule type" value="Genomic_DNA"/>
</dbReference>
<evidence type="ECO:0000313" key="2">
    <source>
        <dbReference type="EMBL" id="KAK9282371.1"/>
    </source>
</evidence>
<keyword evidence="3" id="KW-1185">Reference proteome</keyword>
<dbReference type="Pfam" id="PF03478">
    <property type="entry name" value="Beta-prop_KIB1-4"/>
    <property type="match status" value="1"/>
</dbReference>
<dbReference type="PANTHER" id="PTHR47123:SF15">
    <property type="entry name" value="F-BOX PROTEIN SKIP23"/>
    <property type="match status" value="1"/>
</dbReference>
<dbReference type="InterPro" id="IPR051304">
    <property type="entry name" value="SCF_F-box_domain"/>
</dbReference>
<proteinExistence type="predicted"/>
<gene>
    <name evidence="2" type="ORF">L1049_005288</name>
</gene>
<reference evidence="2 3" key="1">
    <citation type="journal article" date="2024" name="Plant J.">
        <title>Genome sequences and population genomics reveal climatic adaptation and genomic divergence between two closely related sweetgum species.</title>
        <authorList>
            <person name="Xu W.Q."/>
            <person name="Ren C.Q."/>
            <person name="Zhang X.Y."/>
            <person name="Comes H.P."/>
            <person name="Liu X.H."/>
            <person name="Li Y.G."/>
            <person name="Kettle C.J."/>
            <person name="Jalonen R."/>
            <person name="Gaisberger H."/>
            <person name="Ma Y.Z."/>
            <person name="Qiu Y.X."/>
        </authorList>
    </citation>
    <scope>NUCLEOTIDE SEQUENCE [LARGE SCALE GENOMIC DNA]</scope>
    <source>
        <strain evidence="2">Hangzhou</strain>
    </source>
</reference>
<dbReference type="PANTHER" id="PTHR47123">
    <property type="entry name" value="F-BOX PROTEIN SKIP23"/>
    <property type="match status" value="1"/>
</dbReference>
<dbReference type="AlphaFoldDB" id="A0AAP0WZ43"/>
<dbReference type="Proteomes" id="UP001415857">
    <property type="component" value="Unassembled WGS sequence"/>
</dbReference>
<evidence type="ECO:0000313" key="3">
    <source>
        <dbReference type="Proteomes" id="UP001415857"/>
    </source>
</evidence>
<dbReference type="InterPro" id="IPR005174">
    <property type="entry name" value="KIB1-4_b-propeller"/>
</dbReference>
<accession>A0AAP0WZ43</accession>
<organism evidence="2 3">
    <name type="scientific">Liquidambar formosana</name>
    <name type="common">Formosan gum</name>
    <dbReference type="NCBI Taxonomy" id="63359"/>
    <lineage>
        <taxon>Eukaryota</taxon>
        <taxon>Viridiplantae</taxon>
        <taxon>Streptophyta</taxon>
        <taxon>Embryophyta</taxon>
        <taxon>Tracheophyta</taxon>
        <taxon>Spermatophyta</taxon>
        <taxon>Magnoliopsida</taxon>
        <taxon>eudicotyledons</taxon>
        <taxon>Gunneridae</taxon>
        <taxon>Pentapetalae</taxon>
        <taxon>Saxifragales</taxon>
        <taxon>Altingiaceae</taxon>
        <taxon>Liquidambar</taxon>
    </lineage>
</organism>
<comment type="caution">
    <text evidence="2">The sequence shown here is derived from an EMBL/GenBank/DDBJ whole genome shotgun (WGS) entry which is preliminary data.</text>
</comment>
<sequence>MEQWRPGPVYIRRAVLLSPVIVTDITSTASDPEAAWTDLDQRLPILFEDIIWYNGQLYAVDNYYDLILFELGLRPRGTRLNLPCPAGYDRDYRKGDRCIYSVESCGELLMVVKTWNCNRARLPNLPRYVTTTFAVFKLNPRGHCWIKVESLGDRMLFVGASNGISVSASYFLGFKGNCKSYT</sequence>
<name>A0AAP0WZ43_LIQFO</name>
<protein>
    <recommendedName>
        <fullName evidence="1">KIB1-4 beta-propeller domain-containing protein</fullName>
    </recommendedName>
</protein>
<feature type="domain" description="KIB1-4 beta-propeller" evidence="1">
    <location>
        <begin position="33"/>
        <end position="178"/>
    </location>
</feature>